<dbReference type="AlphaFoldDB" id="W4S701"/>
<accession>W4S701</accession>
<evidence type="ECO:0000313" key="1">
    <source>
        <dbReference type="EMBL" id="GAE52395.1"/>
    </source>
</evidence>
<reference evidence="1 2" key="1">
    <citation type="submission" date="2014-01" db="EMBL/GenBank/DDBJ databases">
        <title>Genome sequence and analysis of Xanthomonas arboricola pv. pruni.</title>
        <authorList>
            <person name="Fujikawa T."/>
            <person name="Nakazono-Nagaoka E."/>
        </authorList>
    </citation>
    <scope>NUCLEOTIDE SEQUENCE [LARGE SCALE GENOMIC DNA]</scope>
    <source>
        <strain evidence="2">MAFF 311562</strain>
    </source>
</reference>
<gene>
    <name evidence="1" type="ORF">XPU_3927</name>
</gene>
<protein>
    <submittedName>
        <fullName evidence="1">O-antigen biosynthesis protein</fullName>
    </submittedName>
</protein>
<proteinExistence type="predicted"/>
<comment type="caution">
    <text evidence="1">The sequence shown here is derived from an EMBL/GenBank/DDBJ whole genome shotgun (WGS) entry which is preliminary data.</text>
</comment>
<sequence length="57" mass="6592">MTLVKNRYRDWIGAIREHLADPAASAAKGAALRDVVRRDWMLTGSNLDRWRQAWLPD</sequence>
<dbReference type="EMBL" id="BAVB01000354">
    <property type="protein sequence ID" value="GAE52395.1"/>
    <property type="molecule type" value="Genomic_DNA"/>
</dbReference>
<organism evidence="1 2">
    <name type="scientific">Xanthomonas arboricola pv. pruni str. MAFF 311562</name>
    <dbReference type="NCBI Taxonomy" id="1414836"/>
    <lineage>
        <taxon>Bacteria</taxon>
        <taxon>Pseudomonadati</taxon>
        <taxon>Pseudomonadota</taxon>
        <taxon>Gammaproteobacteria</taxon>
        <taxon>Lysobacterales</taxon>
        <taxon>Lysobacteraceae</taxon>
        <taxon>Xanthomonas</taxon>
    </lineage>
</organism>
<dbReference type="Proteomes" id="UP000019143">
    <property type="component" value="Unassembled WGS sequence"/>
</dbReference>
<evidence type="ECO:0000313" key="2">
    <source>
        <dbReference type="Proteomes" id="UP000019143"/>
    </source>
</evidence>
<name>W4S701_9XANT</name>